<reference evidence="1 2" key="1">
    <citation type="journal article" date="2023" name="Sci. Data">
        <title>Genome assembly of the Korean intertidal mud-creeper Batillaria attramentaria.</title>
        <authorList>
            <person name="Patra A.K."/>
            <person name="Ho P.T."/>
            <person name="Jun S."/>
            <person name="Lee S.J."/>
            <person name="Kim Y."/>
            <person name="Won Y.J."/>
        </authorList>
    </citation>
    <scope>NUCLEOTIDE SEQUENCE [LARGE SCALE GENOMIC DNA]</scope>
    <source>
        <strain evidence="1">Wonlab-2016</strain>
    </source>
</reference>
<dbReference type="EMBL" id="JACVVK020000400">
    <property type="protein sequence ID" value="KAK7475608.1"/>
    <property type="molecule type" value="Genomic_DNA"/>
</dbReference>
<evidence type="ECO:0000313" key="1">
    <source>
        <dbReference type="EMBL" id="KAK7475608.1"/>
    </source>
</evidence>
<feature type="non-terminal residue" evidence="1">
    <location>
        <position position="249"/>
    </location>
</feature>
<sequence>PQNHKLEEIQANVRFLTEFRNACVLCFSETWLNDGIPDPALHIDGFGEPFRLDRDSKVTGKSIGGVYVHPHANGSNALATISECVHAIERAAPGAPCLVLGDFNRNNLRRRISPYKLSGIKPEAMPIAQCQFRVVCGTFLWTFISFMKDKGRPVTSRFKYFRLVPKHWGCDNDNSLLDGMQKMLQEMFTEQERKLTECIASVRDQVAEMSKSLDTLHGEVTDLRERTERVESTTEAMCHKSCEQMAAID</sequence>
<proteinExistence type="predicted"/>
<name>A0ABD0JLD9_9CAEN</name>
<dbReference type="AlphaFoldDB" id="A0ABD0JLD9"/>
<comment type="caution">
    <text evidence="1">The sequence shown here is derived from an EMBL/GenBank/DDBJ whole genome shotgun (WGS) entry which is preliminary data.</text>
</comment>
<gene>
    <name evidence="1" type="ORF">BaRGS_00033157</name>
</gene>
<evidence type="ECO:0000313" key="2">
    <source>
        <dbReference type="Proteomes" id="UP001519460"/>
    </source>
</evidence>
<feature type="non-terminal residue" evidence="1">
    <location>
        <position position="1"/>
    </location>
</feature>
<organism evidence="1 2">
    <name type="scientific">Batillaria attramentaria</name>
    <dbReference type="NCBI Taxonomy" id="370345"/>
    <lineage>
        <taxon>Eukaryota</taxon>
        <taxon>Metazoa</taxon>
        <taxon>Spiralia</taxon>
        <taxon>Lophotrochozoa</taxon>
        <taxon>Mollusca</taxon>
        <taxon>Gastropoda</taxon>
        <taxon>Caenogastropoda</taxon>
        <taxon>Sorbeoconcha</taxon>
        <taxon>Cerithioidea</taxon>
        <taxon>Batillariidae</taxon>
        <taxon>Batillaria</taxon>
    </lineage>
</organism>
<protein>
    <submittedName>
        <fullName evidence="1">Uncharacterized protein</fullName>
    </submittedName>
</protein>
<dbReference type="Proteomes" id="UP001519460">
    <property type="component" value="Unassembled WGS sequence"/>
</dbReference>
<accession>A0ABD0JLD9</accession>
<keyword evidence="2" id="KW-1185">Reference proteome</keyword>